<keyword evidence="1" id="KW-0472">Membrane</keyword>
<accession>A0A6N7LA73</accession>
<feature type="transmembrane region" description="Helical" evidence="1">
    <location>
        <begin position="56"/>
        <end position="75"/>
    </location>
</feature>
<dbReference type="AlphaFoldDB" id="A0A6N7LA73"/>
<reference evidence="2 3" key="1">
    <citation type="journal article" date="2013" name="Genome Biol.">
        <title>Comparative genomics of the core and accessory genomes of 48 Sinorhizobium strains comprising five genospecies.</title>
        <authorList>
            <person name="Sugawara M."/>
            <person name="Epstein B."/>
            <person name="Badgley B.D."/>
            <person name="Unno T."/>
            <person name="Xu L."/>
            <person name="Reese J."/>
            <person name="Gyaneshwar P."/>
            <person name="Denny R."/>
            <person name="Mudge J."/>
            <person name="Bharti A.K."/>
            <person name="Farmer A.D."/>
            <person name="May G.D."/>
            <person name="Woodward J.E."/>
            <person name="Medigue C."/>
            <person name="Vallenet D."/>
            <person name="Lajus A."/>
            <person name="Rouy Z."/>
            <person name="Martinez-Vaz B."/>
            <person name="Tiffin P."/>
            <person name="Young N.D."/>
            <person name="Sadowsky M.J."/>
        </authorList>
    </citation>
    <scope>NUCLEOTIDE SEQUENCE [LARGE SCALE GENOMIC DNA]</scope>
    <source>
        <strain evidence="2 3">USDA4894</strain>
    </source>
</reference>
<name>A0A6N7LA73_SINTE</name>
<keyword evidence="1" id="KW-1133">Transmembrane helix</keyword>
<evidence type="ECO:0000256" key="1">
    <source>
        <dbReference type="SAM" id="Phobius"/>
    </source>
</evidence>
<dbReference type="Proteomes" id="UP000439983">
    <property type="component" value="Unassembled WGS sequence"/>
</dbReference>
<feature type="transmembrane region" description="Helical" evidence="1">
    <location>
        <begin position="21"/>
        <end position="44"/>
    </location>
</feature>
<gene>
    <name evidence="2" type="ORF">GHK62_06925</name>
</gene>
<evidence type="ECO:0000313" key="3">
    <source>
        <dbReference type="Proteomes" id="UP000439983"/>
    </source>
</evidence>
<proteinExistence type="predicted"/>
<dbReference type="RefSeq" id="WP_153437572.1">
    <property type="nucleotide sequence ID" value="NZ_CP121659.1"/>
</dbReference>
<evidence type="ECO:0000313" key="2">
    <source>
        <dbReference type="EMBL" id="MQX14506.1"/>
    </source>
</evidence>
<dbReference type="EMBL" id="WITC01000031">
    <property type="protein sequence ID" value="MQX14506.1"/>
    <property type="molecule type" value="Genomic_DNA"/>
</dbReference>
<keyword evidence="3" id="KW-1185">Reference proteome</keyword>
<dbReference type="Pfam" id="PF11391">
    <property type="entry name" value="DUF2798"/>
    <property type="match status" value="1"/>
</dbReference>
<comment type="caution">
    <text evidence="2">The sequence shown here is derived from an EMBL/GenBank/DDBJ whole genome shotgun (WGS) entry which is preliminary data.</text>
</comment>
<organism evidence="2 3">
    <name type="scientific">Sinorhizobium terangae</name>
    <dbReference type="NCBI Taxonomy" id="110322"/>
    <lineage>
        <taxon>Bacteria</taxon>
        <taxon>Pseudomonadati</taxon>
        <taxon>Pseudomonadota</taxon>
        <taxon>Alphaproteobacteria</taxon>
        <taxon>Hyphomicrobiales</taxon>
        <taxon>Rhizobiaceae</taxon>
        <taxon>Sinorhizobium/Ensifer group</taxon>
        <taxon>Sinorhizobium</taxon>
    </lineage>
</organism>
<keyword evidence="1" id="KW-0812">Transmembrane</keyword>
<dbReference type="InterPro" id="IPR021529">
    <property type="entry name" value="DUF2798"/>
</dbReference>
<dbReference type="OrthoDB" id="7159403at2"/>
<protein>
    <submittedName>
        <fullName evidence="2">DUF2798 domain-containing protein</fullName>
    </submittedName>
</protein>
<sequence>MLTLVRNSVTIKKLPSRYAVVLMPLILSVLMSGIVSAVSTLMNAGWDRFTATWPHAWGASWLIAFPSLMLLLPVVRRIVGVFVEQRA</sequence>